<dbReference type="PANTHER" id="PTHR45805:SF2">
    <property type="entry name" value="NUCLEAR HORMONE RECEPTOR HR3-RELATED"/>
    <property type="match status" value="1"/>
</dbReference>
<dbReference type="PANTHER" id="PTHR45805">
    <property type="entry name" value="NUCLEAR HORMONE RECEPTOR HR3-RELATED"/>
    <property type="match status" value="1"/>
</dbReference>
<feature type="non-terminal residue" evidence="5">
    <location>
        <position position="1"/>
    </location>
</feature>
<dbReference type="EMBL" id="REGN01007008">
    <property type="protein sequence ID" value="RNA07521.1"/>
    <property type="molecule type" value="Genomic_DNA"/>
</dbReference>
<dbReference type="AlphaFoldDB" id="A0A3M7Q971"/>
<comment type="caution">
    <text evidence="5">The sequence shown here is derived from an EMBL/GenBank/DDBJ whole genome shotgun (WGS) entry which is preliminary data.</text>
</comment>
<evidence type="ECO:0000256" key="1">
    <source>
        <dbReference type="ARBA" id="ARBA00004123"/>
    </source>
</evidence>
<keyword evidence="6" id="KW-1185">Reference proteome</keyword>
<evidence type="ECO:0000313" key="6">
    <source>
        <dbReference type="Proteomes" id="UP000276133"/>
    </source>
</evidence>
<proteinExistence type="predicted"/>
<dbReference type="GO" id="GO:0005634">
    <property type="term" value="C:nucleus"/>
    <property type="evidence" value="ECO:0007669"/>
    <property type="project" value="UniProtKB-SubCell"/>
</dbReference>
<reference evidence="5 6" key="1">
    <citation type="journal article" date="2018" name="Sci. Rep.">
        <title>Genomic signatures of local adaptation to the degree of environmental predictability in rotifers.</title>
        <authorList>
            <person name="Franch-Gras L."/>
            <person name="Hahn C."/>
            <person name="Garcia-Roger E.M."/>
            <person name="Carmona M.J."/>
            <person name="Serra M."/>
            <person name="Gomez A."/>
        </authorList>
    </citation>
    <scope>NUCLEOTIDE SEQUENCE [LARGE SCALE GENOMIC DNA]</scope>
    <source>
        <strain evidence="5">HYR1</strain>
    </source>
</reference>
<gene>
    <name evidence="5" type="ORF">BpHYR1_050031</name>
</gene>
<keyword evidence="2" id="KW-0805">Transcription regulation</keyword>
<dbReference type="GO" id="GO:0000978">
    <property type="term" value="F:RNA polymerase II cis-regulatory region sequence-specific DNA binding"/>
    <property type="evidence" value="ECO:0007669"/>
    <property type="project" value="TreeGrafter"/>
</dbReference>
<evidence type="ECO:0000313" key="5">
    <source>
        <dbReference type="EMBL" id="RNA07521.1"/>
    </source>
</evidence>
<dbReference type="OrthoDB" id="7634782at2759"/>
<evidence type="ECO:0000256" key="4">
    <source>
        <dbReference type="ARBA" id="ARBA00023170"/>
    </source>
</evidence>
<evidence type="ECO:0000256" key="3">
    <source>
        <dbReference type="ARBA" id="ARBA00023163"/>
    </source>
</evidence>
<organism evidence="5 6">
    <name type="scientific">Brachionus plicatilis</name>
    <name type="common">Marine rotifer</name>
    <name type="synonym">Brachionus muelleri</name>
    <dbReference type="NCBI Taxonomy" id="10195"/>
    <lineage>
        <taxon>Eukaryota</taxon>
        <taxon>Metazoa</taxon>
        <taxon>Spiralia</taxon>
        <taxon>Gnathifera</taxon>
        <taxon>Rotifera</taxon>
        <taxon>Eurotatoria</taxon>
        <taxon>Monogononta</taxon>
        <taxon>Pseudotrocha</taxon>
        <taxon>Ploima</taxon>
        <taxon>Brachionidae</taxon>
        <taxon>Brachionus</taxon>
    </lineage>
</organism>
<keyword evidence="4 5" id="KW-0675">Receptor</keyword>
<evidence type="ECO:0000256" key="2">
    <source>
        <dbReference type="ARBA" id="ARBA00023015"/>
    </source>
</evidence>
<name>A0A3M7Q971_BRAPC</name>
<accession>A0A3M7Q971</accession>
<dbReference type="Gene3D" id="1.10.565.10">
    <property type="entry name" value="Retinoid X Receptor"/>
    <property type="match status" value="1"/>
</dbReference>
<dbReference type="Proteomes" id="UP000276133">
    <property type="component" value="Unassembled WGS sequence"/>
</dbReference>
<comment type="subcellular location">
    <subcellularLocation>
        <location evidence="1">Nucleus</location>
    </subcellularLocation>
</comment>
<dbReference type="GO" id="GO:0004879">
    <property type="term" value="F:nuclear receptor activity"/>
    <property type="evidence" value="ECO:0007669"/>
    <property type="project" value="TreeGrafter"/>
</dbReference>
<dbReference type="InterPro" id="IPR035500">
    <property type="entry name" value="NHR-like_dom_sf"/>
</dbReference>
<dbReference type="SUPFAM" id="SSF48508">
    <property type="entry name" value="Nuclear receptor ligand-binding domain"/>
    <property type="match status" value="1"/>
</dbReference>
<sequence>ATLNHSSSLDDTYHIISSLLSDKIYQIYIDHNEPVAKLLDRASILINNQVNVFVGWDANVKQVWDGLLESIPAQVKSLIGICRDTPGLNELAQKDLTNLVNNRLFDYFLLKHSPLFINGESYLMLPNMIQYTRTWMLRIIGQEMVETIFRFAEEFNSLKMTNKEIALMYPFVLTMPDDNYDDPCTIANLNEYYYRTLMYEFDLNRRNSFFVTKWKSLVAKLPQINEIQMRHIGGLKPETDTVDNSQLVENGSFNSLIDNLRNLGTLIVEQKWTKICT</sequence>
<protein>
    <submittedName>
        <fullName evidence="5">Nuclear receptor subfamily 1 group D member 1-like</fullName>
    </submittedName>
</protein>
<keyword evidence="3" id="KW-0804">Transcription</keyword>